<dbReference type="PANTHER" id="PTHR45879">
    <property type="entry name" value="CYCLIC AMP RESPONSE ELEMENT-BINDING PROTEIN B"/>
    <property type="match status" value="1"/>
</dbReference>
<dbReference type="Pfam" id="PF00170">
    <property type="entry name" value="bZIP_1"/>
    <property type="match status" value="1"/>
</dbReference>
<evidence type="ECO:0000256" key="8">
    <source>
        <dbReference type="SAM" id="SignalP"/>
    </source>
</evidence>
<dbReference type="GO" id="GO:0000981">
    <property type="term" value="F:DNA-binding transcription factor activity, RNA polymerase II-specific"/>
    <property type="evidence" value="ECO:0007669"/>
    <property type="project" value="TreeGrafter"/>
</dbReference>
<dbReference type="GO" id="GO:0000978">
    <property type="term" value="F:RNA polymerase II cis-regulatory region sequence-specific DNA binding"/>
    <property type="evidence" value="ECO:0007669"/>
    <property type="project" value="TreeGrafter"/>
</dbReference>
<evidence type="ECO:0000259" key="9">
    <source>
        <dbReference type="PROSITE" id="PS50217"/>
    </source>
</evidence>
<organism evidence="12">
    <name type="scientific">Soboliphyme baturini</name>
    <dbReference type="NCBI Taxonomy" id="241478"/>
    <lineage>
        <taxon>Eukaryota</taxon>
        <taxon>Metazoa</taxon>
        <taxon>Ecdysozoa</taxon>
        <taxon>Nematoda</taxon>
        <taxon>Enoplea</taxon>
        <taxon>Dorylaimia</taxon>
        <taxon>Dioctophymatida</taxon>
        <taxon>Dioctophymatoidea</taxon>
        <taxon>Soboliphymatidae</taxon>
        <taxon>Soboliphyme</taxon>
    </lineage>
</organism>
<dbReference type="PROSITE" id="PS00036">
    <property type="entry name" value="BZIP_BASIC"/>
    <property type="match status" value="1"/>
</dbReference>
<evidence type="ECO:0000256" key="2">
    <source>
        <dbReference type="ARBA" id="ARBA00023015"/>
    </source>
</evidence>
<dbReference type="WBParaSite" id="SBAD_0000509401-mRNA-1">
    <property type="protein sequence ID" value="SBAD_0000509401-mRNA-1"/>
    <property type="gene ID" value="SBAD_0000509401"/>
</dbReference>
<dbReference type="PROSITE" id="PS50217">
    <property type="entry name" value="BZIP"/>
    <property type="match status" value="1"/>
</dbReference>
<feature type="compositionally biased region" description="Polar residues" evidence="7">
    <location>
        <begin position="34"/>
        <end position="50"/>
    </location>
</feature>
<dbReference type="SUPFAM" id="SSF57959">
    <property type="entry name" value="Leucine zipper domain"/>
    <property type="match status" value="1"/>
</dbReference>
<keyword evidence="3" id="KW-0238">DNA-binding</keyword>
<feature type="domain" description="BZIP" evidence="9">
    <location>
        <begin position="57"/>
        <end position="108"/>
    </location>
</feature>
<keyword evidence="8" id="KW-0732">Signal</keyword>
<feature type="coiled-coil region" evidence="6">
    <location>
        <begin position="82"/>
        <end position="109"/>
    </location>
</feature>
<reference evidence="12" key="1">
    <citation type="submission" date="2016-06" db="UniProtKB">
        <authorList>
            <consortium name="WormBaseParasite"/>
        </authorList>
    </citation>
    <scope>IDENTIFICATION</scope>
</reference>
<dbReference type="PRINTS" id="PR00041">
    <property type="entry name" value="LEUZIPPRCREB"/>
</dbReference>
<evidence type="ECO:0000256" key="4">
    <source>
        <dbReference type="ARBA" id="ARBA00023163"/>
    </source>
</evidence>
<evidence type="ECO:0000313" key="12">
    <source>
        <dbReference type="WBParaSite" id="SBAD_0000509401-mRNA-1"/>
    </source>
</evidence>
<dbReference type="GO" id="GO:0005667">
    <property type="term" value="C:transcription regulator complex"/>
    <property type="evidence" value="ECO:0007669"/>
    <property type="project" value="TreeGrafter"/>
</dbReference>
<name>A0A183IMP8_9BILA</name>
<comment type="subcellular location">
    <subcellularLocation>
        <location evidence="1">Nucleus</location>
    </subcellularLocation>
</comment>
<evidence type="ECO:0000313" key="10">
    <source>
        <dbReference type="EMBL" id="VDP05664.1"/>
    </source>
</evidence>
<evidence type="ECO:0000256" key="7">
    <source>
        <dbReference type="SAM" id="MobiDB-lite"/>
    </source>
</evidence>
<dbReference type="InterPro" id="IPR001630">
    <property type="entry name" value="Leuzip_CREB"/>
</dbReference>
<keyword evidence="5" id="KW-0539">Nucleus</keyword>
<dbReference type="OrthoDB" id="5970722at2759"/>
<dbReference type="InterPro" id="IPR004827">
    <property type="entry name" value="bZIP"/>
</dbReference>
<dbReference type="PANTHER" id="PTHR45879:SF3">
    <property type="entry name" value="CYCLIC AMP RESPONSE ELEMENT-BINDING PROTEIN B"/>
    <property type="match status" value="1"/>
</dbReference>
<dbReference type="AlphaFoldDB" id="A0A183IMP8"/>
<keyword evidence="4" id="KW-0804">Transcription</keyword>
<dbReference type="EMBL" id="UZAM01008614">
    <property type="protein sequence ID" value="VDP05664.1"/>
    <property type="molecule type" value="Genomic_DNA"/>
</dbReference>
<feature type="chain" id="PRO_5043140190" evidence="8">
    <location>
        <begin position="22"/>
        <end position="115"/>
    </location>
</feature>
<evidence type="ECO:0000256" key="3">
    <source>
        <dbReference type="ARBA" id="ARBA00023125"/>
    </source>
</evidence>
<proteinExistence type="predicted"/>
<accession>A0A183IMP8</accession>
<dbReference type="CDD" id="cd14690">
    <property type="entry name" value="bZIP_CREB1"/>
    <property type="match status" value="1"/>
</dbReference>
<keyword evidence="11" id="KW-1185">Reference proteome</keyword>
<feature type="signal peptide" evidence="8">
    <location>
        <begin position="1"/>
        <end position="21"/>
    </location>
</feature>
<dbReference type="InterPro" id="IPR046347">
    <property type="entry name" value="bZIP_sf"/>
</dbReference>
<feature type="region of interest" description="Disordered" evidence="7">
    <location>
        <begin position="32"/>
        <end position="54"/>
    </location>
</feature>
<sequence length="115" mass="12824">MLMDFVFIVGADLLGLKPVSASSLAAAAAARSADINSNSPSKLSSTTPNPTVMEEAARKRELRLLKNREAAKECRRKKKEYVKCLENRVAVLETQNKQLIEELKTLKELYCRKAD</sequence>
<evidence type="ECO:0000256" key="1">
    <source>
        <dbReference type="ARBA" id="ARBA00004123"/>
    </source>
</evidence>
<evidence type="ECO:0000313" key="11">
    <source>
        <dbReference type="Proteomes" id="UP000270296"/>
    </source>
</evidence>
<keyword evidence="2" id="KW-0805">Transcription regulation</keyword>
<keyword evidence="6" id="KW-0175">Coiled coil</keyword>
<dbReference type="Gene3D" id="1.20.5.170">
    <property type="match status" value="1"/>
</dbReference>
<dbReference type="SMART" id="SM00338">
    <property type="entry name" value="BRLZ"/>
    <property type="match status" value="1"/>
</dbReference>
<reference evidence="10 11" key="2">
    <citation type="submission" date="2018-11" db="EMBL/GenBank/DDBJ databases">
        <authorList>
            <consortium name="Pathogen Informatics"/>
        </authorList>
    </citation>
    <scope>NUCLEOTIDE SEQUENCE [LARGE SCALE GENOMIC DNA]</scope>
</reference>
<dbReference type="Proteomes" id="UP000270296">
    <property type="component" value="Unassembled WGS sequence"/>
</dbReference>
<dbReference type="FunFam" id="1.20.5.170:FF:000003">
    <property type="entry name" value="cAMP-responsive element modulator isoform X2"/>
    <property type="match status" value="1"/>
</dbReference>
<gene>
    <name evidence="10" type="ORF">SBAD_LOCUS4894</name>
</gene>
<evidence type="ECO:0000256" key="5">
    <source>
        <dbReference type="ARBA" id="ARBA00023242"/>
    </source>
</evidence>
<protein>
    <submittedName>
        <fullName evidence="12">BZIP domain-containing protein</fullName>
    </submittedName>
</protein>
<evidence type="ECO:0000256" key="6">
    <source>
        <dbReference type="SAM" id="Coils"/>
    </source>
</evidence>
<dbReference type="GO" id="GO:0005634">
    <property type="term" value="C:nucleus"/>
    <property type="evidence" value="ECO:0007669"/>
    <property type="project" value="UniProtKB-SubCell"/>
</dbReference>